<reference evidence="1 2" key="1">
    <citation type="submission" date="2018-04" db="EMBL/GenBank/DDBJ databases">
        <title>Genomic Encyclopedia of Archaeal and Bacterial Type Strains, Phase II (KMG-II): from individual species to whole genera.</title>
        <authorList>
            <person name="Goeker M."/>
        </authorList>
    </citation>
    <scope>NUCLEOTIDE SEQUENCE [LARGE SCALE GENOMIC DNA]</scope>
    <source>
        <strain evidence="1 2">DSM 100162</strain>
    </source>
</reference>
<comment type="caution">
    <text evidence="1">The sequence shown here is derived from an EMBL/GenBank/DDBJ whole genome shotgun (WGS) entry which is preliminary data.</text>
</comment>
<dbReference type="OrthoDB" id="1494952at2"/>
<dbReference type="AlphaFoldDB" id="A0A2T5YD09"/>
<organism evidence="1 2">
    <name type="scientific">Pontibacter mucosus</name>
    <dbReference type="NCBI Taxonomy" id="1649266"/>
    <lineage>
        <taxon>Bacteria</taxon>
        <taxon>Pseudomonadati</taxon>
        <taxon>Bacteroidota</taxon>
        <taxon>Cytophagia</taxon>
        <taxon>Cytophagales</taxon>
        <taxon>Hymenobacteraceae</taxon>
        <taxon>Pontibacter</taxon>
    </lineage>
</organism>
<dbReference type="RefSeq" id="WP_108213345.1">
    <property type="nucleotide sequence ID" value="NZ_QBKI01000011.1"/>
</dbReference>
<sequence>MNKTALNRIARNNAKVAKNKKVTHCYISKGSYYRPNYCGYTDYTTRAGVYTKEEALKCAANCSELTLVPIDIAKHNQRIMAEIKDLSTRIIT</sequence>
<evidence type="ECO:0000313" key="2">
    <source>
        <dbReference type="Proteomes" id="UP000244225"/>
    </source>
</evidence>
<evidence type="ECO:0000313" key="1">
    <source>
        <dbReference type="EMBL" id="PTX14418.1"/>
    </source>
</evidence>
<gene>
    <name evidence="1" type="ORF">C8N40_11183</name>
</gene>
<accession>A0A2T5YD09</accession>
<dbReference type="Proteomes" id="UP000244225">
    <property type="component" value="Unassembled WGS sequence"/>
</dbReference>
<name>A0A2T5YD09_9BACT</name>
<keyword evidence="2" id="KW-1185">Reference proteome</keyword>
<proteinExistence type="predicted"/>
<protein>
    <submittedName>
        <fullName evidence="1">Uncharacterized protein</fullName>
    </submittedName>
</protein>
<dbReference type="EMBL" id="QBKI01000011">
    <property type="protein sequence ID" value="PTX14418.1"/>
    <property type="molecule type" value="Genomic_DNA"/>
</dbReference>